<dbReference type="CDD" id="cd04301">
    <property type="entry name" value="NAT_SF"/>
    <property type="match status" value="1"/>
</dbReference>
<dbReference type="PROSITE" id="PS51186">
    <property type="entry name" value="GNAT"/>
    <property type="match status" value="1"/>
</dbReference>
<reference evidence="2 3" key="1">
    <citation type="submission" date="2019-09" db="EMBL/GenBank/DDBJ databases">
        <authorList>
            <person name="Chen X.-Y."/>
        </authorList>
    </citation>
    <scope>NUCLEOTIDE SEQUENCE [LARGE SCALE GENOMIC DNA]</scope>
    <source>
        <strain evidence="2 3">NY5</strain>
    </source>
</reference>
<dbReference type="GO" id="GO:0016747">
    <property type="term" value="F:acyltransferase activity, transferring groups other than amino-acyl groups"/>
    <property type="evidence" value="ECO:0007669"/>
    <property type="project" value="InterPro"/>
</dbReference>
<evidence type="ECO:0000259" key="1">
    <source>
        <dbReference type="PROSITE" id="PS51186"/>
    </source>
</evidence>
<keyword evidence="2" id="KW-0808">Transferase</keyword>
<dbReference type="Pfam" id="PF00583">
    <property type="entry name" value="Acetyltransf_1"/>
    <property type="match status" value="1"/>
</dbReference>
<dbReference type="Gene3D" id="3.40.630.30">
    <property type="match status" value="1"/>
</dbReference>
<dbReference type="EMBL" id="VTUX01000001">
    <property type="protein sequence ID" value="KAA1194051.1"/>
    <property type="molecule type" value="Genomic_DNA"/>
</dbReference>
<protein>
    <submittedName>
        <fullName evidence="2">GNAT family N-acetyltransferase</fullName>
    </submittedName>
</protein>
<evidence type="ECO:0000313" key="2">
    <source>
        <dbReference type="EMBL" id="KAA1194051.1"/>
    </source>
</evidence>
<proteinExistence type="predicted"/>
<dbReference type="AlphaFoldDB" id="A0A5B0X6S7"/>
<dbReference type="RefSeq" id="WP_149609520.1">
    <property type="nucleotide sequence ID" value="NZ_VTUX01000001.1"/>
</dbReference>
<feature type="domain" description="N-acetyltransferase" evidence="1">
    <location>
        <begin position="26"/>
        <end position="164"/>
    </location>
</feature>
<dbReference type="Proteomes" id="UP000323708">
    <property type="component" value="Unassembled WGS sequence"/>
</dbReference>
<comment type="caution">
    <text evidence="2">The sequence shown here is derived from an EMBL/GenBank/DDBJ whole genome shotgun (WGS) entry which is preliminary data.</text>
</comment>
<gene>
    <name evidence="2" type="ORF">F0M18_00980</name>
</gene>
<name>A0A5B0X6S7_9GAMM</name>
<accession>A0A5B0X6S7</accession>
<dbReference type="SUPFAM" id="SSF55729">
    <property type="entry name" value="Acyl-CoA N-acyltransferases (Nat)"/>
    <property type="match status" value="1"/>
</dbReference>
<sequence length="164" mass="18872">MTAVTTYYLEMLAREQLCPQSDARGVQVREARVKQYPFNRFLYSLVGAPWQWTDKLTWSDEQWQAYAEADDLRTWVAYSDGAPAGYFELQKQGTAVEIMYFGLTPAFIGRGIGGYLLSNALQQAWDWQPVSRVWVHTCSLDHPAALANYQARGMRLYRTEEEKA</sequence>
<keyword evidence="3" id="KW-1185">Reference proteome</keyword>
<evidence type="ECO:0000313" key="3">
    <source>
        <dbReference type="Proteomes" id="UP000323708"/>
    </source>
</evidence>
<dbReference type="InterPro" id="IPR000182">
    <property type="entry name" value="GNAT_dom"/>
</dbReference>
<organism evidence="2 3">
    <name type="scientific">Pseudohalioglobus sediminis</name>
    <dbReference type="NCBI Taxonomy" id="2606449"/>
    <lineage>
        <taxon>Bacteria</taxon>
        <taxon>Pseudomonadati</taxon>
        <taxon>Pseudomonadota</taxon>
        <taxon>Gammaproteobacteria</taxon>
        <taxon>Cellvibrionales</taxon>
        <taxon>Halieaceae</taxon>
        <taxon>Pseudohalioglobus</taxon>
    </lineage>
</organism>
<dbReference type="InterPro" id="IPR016181">
    <property type="entry name" value="Acyl_CoA_acyltransferase"/>
</dbReference>